<organism evidence="5 6">
    <name type="scientific">Gracilinema caldarium (strain ATCC 51460 / DSM 7334 / H1)</name>
    <name type="common">Treponema caldarium</name>
    <dbReference type="NCBI Taxonomy" id="744872"/>
    <lineage>
        <taxon>Bacteria</taxon>
        <taxon>Pseudomonadati</taxon>
        <taxon>Spirochaetota</taxon>
        <taxon>Spirochaetia</taxon>
        <taxon>Spirochaetales</taxon>
        <taxon>Breznakiellaceae</taxon>
        <taxon>Gracilinema</taxon>
    </lineage>
</organism>
<dbReference type="HOGENOM" id="CLU_012932_3_0_12"/>
<accession>F8F4A5</accession>
<dbReference type="PROSITE" id="PS00659">
    <property type="entry name" value="GLYCOSYL_HYDROL_F5"/>
    <property type="match status" value="1"/>
</dbReference>
<dbReference type="EMBL" id="CP002868">
    <property type="protein sequence ID" value="AEJ20552.1"/>
    <property type="molecule type" value="Genomic_DNA"/>
</dbReference>
<dbReference type="EC" id="3.2.1.4" evidence="5"/>
<dbReference type="PROSITE" id="PS51257">
    <property type="entry name" value="PROKAR_LIPOPROTEIN"/>
    <property type="match status" value="1"/>
</dbReference>
<evidence type="ECO:0000256" key="1">
    <source>
        <dbReference type="ARBA" id="ARBA00022801"/>
    </source>
</evidence>
<dbReference type="InterPro" id="IPR017853">
    <property type="entry name" value="GH"/>
</dbReference>
<dbReference type="STRING" id="744872.Spica_2444"/>
<evidence type="ECO:0000313" key="6">
    <source>
        <dbReference type="Proteomes" id="UP000000503"/>
    </source>
</evidence>
<dbReference type="PANTHER" id="PTHR34142:SF1">
    <property type="entry name" value="GLYCOSIDE HYDROLASE FAMILY 5 DOMAIN-CONTAINING PROTEIN"/>
    <property type="match status" value="1"/>
</dbReference>
<evidence type="ECO:0000256" key="2">
    <source>
        <dbReference type="ARBA" id="ARBA00023295"/>
    </source>
</evidence>
<dbReference type="AlphaFoldDB" id="F8F4A5"/>
<evidence type="ECO:0000259" key="4">
    <source>
        <dbReference type="Pfam" id="PF00150"/>
    </source>
</evidence>
<name>F8F4A5_GRAC1</name>
<dbReference type="eggNOG" id="COG2730">
    <property type="taxonomic scope" value="Bacteria"/>
</dbReference>
<sequence length="342" mass="38567">MKERTAWFGILGLMVMLISACGIDDTQLSVDKNGKTVVERFGQLQVIGTKLCTEGGKPIQLRGMSSFGLQWAGKYANEDVIGWLRDDWNIQVWRAAMYLTEGGYIQNPVIKEKVISSIEAALKLGVYVIVDWHVLSDKNPQAYQAKAIEFFTDIAQQYRKYPHIIYEICNEPNGKDVTWQGNIKPYAEAVIAAIRQYDPDNIIIVGTPNWSQDVDVAAADPIQNQKNIMYTLHFYAGTHGQELRAKAEKALAKGLPLFVTEWGTSDASGGGGFYMEKSKEWLSFLKKHKISWVNWSVNNKGEESGALVYNADREGKGYWKDSDLSESGRFVRKVLRNEIRIP</sequence>
<dbReference type="Gene3D" id="3.20.20.80">
    <property type="entry name" value="Glycosidases"/>
    <property type="match status" value="1"/>
</dbReference>
<dbReference type="KEGG" id="scd:Spica_2444"/>
<evidence type="ECO:0000256" key="3">
    <source>
        <dbReference type="RuleBase" id="RU361153"/>
    </source>
</evidence>
<evidence type="ECO:0000313" key="5">
    <source>
        <dbReference type="EMBL" id="AEJ20552.1"/>
    </source>
</evidence>
<dbReference type="GO" id="GO:0000272">
    <property type="term" value="P:polysaccharide catabolic process"/>
    <property type="evidence" value="ECO:0007669"/>
    <property type="project" value="InterPro"/>
</dbReference>
<comment type="similarity">
    <text evidence="3">Belongs to the glycosyl hydrolase 5 (cellulase A) family.</text>
</comment>
<gene>
    <name evidence="5" type="ordered locus">Spica_2444</name>
</gene>
<reference evidence="5" key="1">
    <citation type="submission" date="2011-06" db="EMBL/GenBank/DDBJ databases">
        <title>The complete genome of Treponema caldarium DSM 7334.</title>
        <authorList>
            <consortium name="US DOE Joint Genome Institute (JGI-PGF)"/>
            <person name="Lucas S."/>
            <person name="Han J."/>
            <person name="Lapidus A."/>
            <person name="Bruce D."/>
            <person name="Goodwin L."/>
            <person name="Pitluck S."/>
            <person name="Peters L."/>
            <person name="Kyrpides N."/>
            <person name="Mavromatis K."/>
            <person name="Ivanova N."/>
            <person name="Ovchinnikova G."/>
            <person name="Lu M."/>
            <person name="Misra M."/>
            <person name="Detter J.C."/>
            <person name="Tapia R."/>
            <person name="Han C."/>
            <person name="Land M."/>
            <person name="Hauser L."/>
            <person name="Markowitz V."/>
            <person name="Cheng J.-F."/>
            <person name="Hugenholtz P."/>
            <person name="Woyke T."/>
            <person name="Wu D."/>
            <person name="Spring S."/>
            <person name="Schroeder M."/>
            <person name="Brambilla E."/>
            <person name="Klenk H.-P."/>
            <person name="Eisen J.A."/>
        </authorList>
    </citation>
    <scope>NUCLEOTIDE SEQUENCE</scope>
    <source>
        <strain evidence="5">DSM 7334</strain>
    </source>
</reference>
<dbReference type="Pfam" id="PF00150">
    <property type="entry name" value="Cellulase"/>
    <property type="match status" value="1"/>
</dbReference>
<dbReference type="PANTHER" id="PTHR34142">
    <property type="entry name" value="ENDO-BETA-1,4-GLUCANASE A"/>
    <property type="match status" value="1"/>
</dbReference>
<keyword evidence="6" id="KW-1185">Reference proteome</keyword>
<keyword evidence="2 3" id="KW-0326">Glycosidase</keyword>
<protein>
    <submittedName>
        <fullName evidence="5">Cellulase</fullName>
        <ecNumber evidence="5">3.2.1.4</ecNumber>
    </submittedName>
</protein>
<keyword evidence="1 3" id="KW-0378">Hydrolase</keyword>
<dbReference type="InterPro" id="IPR001547">
    <property type="entry name" value="Glyco_hydro_5"/>
</dbReference>
<dbReference type="Proteomes" id="UP000000503">
    <property type="component" value="Chromosome"/>
</dbReference>
<dbReference type="GO" id="GO:0008810">
    <property type="term" value="F:cellulase activity"/>
    <property type="evidence" value="ECO:0007669"/>
    <property type="project" value="UniProtKB-EC"/>
</dbReference>
<dbReference type="InterPro" id="IPR018087">
    <property type="entry name" value="Glyco_hydro_5_CS"/>
</dbReference>
<feature type="domain" description="Glycoside hydrolase family 5" evidence="4">
    <location>
        <begin position="53"/>
        <end position="301"/>
    </location>
</feature>
<dbReference type="SUPFAM" id="SSF51445">
    <property type="entry name" value="(Trans)glycosidases"/>
    <property type="match status" value="1"/>
</dbReference>
<proteinExistence type="inferred from homology"/>